<keyword evidence="2" id="KW-0789">Thiol protease inhibitor</keyword>
<dbReference type="InterPro" id="IPR052781">
    <property type="entry name" value="Cys_protease_inhibitor_I42"/>
</dbReference>
<feature type="signal peptide" evidence="4">
    <location>
        <begin position="1"/>
        <end position="39"/>
    </location>
</feature>
<dbReference type="Pfam" id="PF09394">
    <property type="entry name" value="Inhibitor_I42"/>
    <property type="match status" value="1"/>
</dbReference>
<dbReference type="PANTHER" id="PTHR36530:SF1">
    <property type="entry name" value="AMOEBIASIN-1"/>
    <property type="match status" value="1"/>
</dbReference>
<feature type="compositionally biased region" description="Basic residues" evidence="3">
    <location>
        <begin position="1"/>
        <end position="18"/>
    </location>
</feature>
<protein>
    <submittedName>
        <fullName evidence="6">Protease inhibitor I42 family protein</fullName>
    </submittedName>
</protein>
<organism evidence="6 7">
    <name type="scientific">Streptomyces daliensis</name>
    <dbReference type="NCBI Taxonomy" id="299421"/>
    <lineage>
        <taxon>Bacteria</taxon>
        <taxon>Bacillati</taxon>
        <taxon>Actinomycetota</taxon>
        <taxon>Actinomycetes</taxon>
        <taxon>Kitasatosporales</taxon>
        <taxon>Streptomycetaceae</taxon>
        <taxon>Streptomyces</taxon>
    </lineage>
</organism>
<dbReference type="InterPro" id="IPR018990">
    <property type="entry name" value="Prot_inh_I42_chagasin"/>
</dbReference>
<evidence type="ECO:0000256" key="4">
    <source>
        <dbReference type="SAM" id="SignalP"/>
    </source>
</evidence>
<keyword evidence="1" id="KW-0646">Protease inhibitor</keyword>
<dbReference type="InterPro" id="IPR036331">
    <property type="entry name" value="Chagasin-like_sf"/>
</dbReference>
<name>A0A8T4ISI9_9ACTN</name>
<keyword evidence="7" id="KW-1185">Reference proteome</keyword>
<gene>
    <name evidence="6" type="ORF">KDA82_17200</name>
</gene>
<reference evidence="6" key="1">
    <citation type="submission" date="2021-04" db="EMBL/GenBank/DDBJ databases">
        <title>Sequencing of actinobacteria type strains.</title>
        <authorList>
            <person name="Nguyen G.-S."/>
            <person name="Wentzel A."/>
        </authorList>
    </citation>
    <scope>NUCLEOTIDE SEQUENCE</scope>
    <source>
        <strain evidence="6">DSM 42095</strain>
    </source>
</reference>
<feature type="region of interest" description="Disordered" evidence="3">
    <location>
        <begin position="1"/>
        <end position="23"/>
    </location>
</feature>
<dbReference type="PANTHER" id="PTHR36530">
    <property type="entry name" value="INHIBITOR OF CYSTEINE PEPTIDASE"/>
    <property type="match status" value="1"/>
</dbReference>
<proteinExistence type="predicted"/>
<comment type="caution">
    <text evidence="6">The sequence shown here is derived from an EMBL/GenBank/DDBJ whole genome shotgun (WGS) entry which is preliminary data.</text>
</comment>
<dbReference type="AlphaFoldDB" id="A0A8T4ISI9"/>
<feature type="compositionally biased region" description="Low complexity" evidence="3">
    <location>
        <begin position="47"/>
        <end position="73"/>
    </location>
</feature>
<dbReference type="EMBL" id="JAGSMN010000375">
    <property type="protein sequence ID" value="MBR7674725.1"/>
    <property type="molecule type" value="Genomic_DNA"/>
</dbReference>
<feature type="region of interest" description="Disordered" evidence="3">
    <location>
        <begin position="36"/>
        <end position="81"/>
    </location>
</feature>
<evidence type="ECO:0000259" key="5">
    <source>
        <dbReference type="Pfam" id="PF09394"/>
    </source>
</evidence>
<evidence type="ECO:0000256" key="2">
    <source>
        <dbReference type="ARBA" id="ARBA00022704"/>
    </source>
</evidence>
<accession>A0A8T4ISI9</accession>
<dbReference type="Gene3D" id="2.60.40.2020">
    <property type="match status" value="1"/>
</dbReference>
<evidence type="ECO:0000256" key="1">
    <source>
        <dbReference type="ARBA" id="ARBA00022690"/>
    </source>
</evidence>
<evidence type="ECO:0000313" key="6">
    <source>
        <dbReference type="EMBL" id="MBR7674725.1"/>
    </source>
</evidence>
<feature type="domain" description="Proteinase inhibitor I42 chagasin" evidence="5">
    <location>
        <begin position="86"/>
        <end position="164"/>
    </location>
</feature>
<evidence type="ECO:0000313" key="7">
    <source>
        <dbReference type="Proteomes" id="UP000675554"/>
    </source>
</evidence>
<evidence type="ECO:0000256" key="3">
    <source>
        <dbReference type="SAM" id="MobiDB-lite"/>
    </source>
</evidence>
<dbReference type="GO" id="GO:0004869">
    <property type="term" value="F:cysteine-type endopeptidase inhibitor activity"/>
    <property type="evidence" value="ECO:0007669"/>
    <property type="project" value="UniProtKB-KW"/>
</dbReference>
<dbReference type="SUPFAM" id="SSF141066">
    <property type="entry name" value="ICP-like"/>
    <property type="match status" value="1"/>
</dbReference>
<keyword evidence="4" id="KW-0732">Signal</keyword>
<feature type="chain" id="PRO_5035866911" evidence="4">
    <location>
        <begin position="40"/>
        <end position="185"/>
    </location>
</feature>
<dbReference type="Proteomes" id="UP000675554">
    <property type="component" value="Unassembled WGS sequence"/>
</dbReference>
<sequence length="185" mass="19715">MHRRSTCPRPRSRPRARSPRSAVTGALLLALALSGCAGAQGGGEPRPSGSPSASASASSSASASASPTPSATPDQVFDRKHTDVEVAPGEAFALRLPANPSAGYDWVLDDPEPDSAVVRRTGERDVLADTERMGAPGTLYLDHRAVAEGRTQVKLRHCFRCGTDYEKVDEDHPEKTVTFHITVRK</sequence>